<accession>A0ACD3B1E9</accession>
<dbReference type="EMBL" id="ML208295">
    <property type="protein sequence ID" value="TFK71666.1"/>
    <property type="molecule type" value="Genomic_DNA"/>
</dbReference>
<gene>
    <name evidence="1" type="ORF">BDN72DRAFT_877011</name>
</gene>
<protein>
    <submittedName>
        <fullName evidence="1">WLM-domain-containing protein</fullName>
    </submittedName>
</protein>
<dbReference type="Proteomes" id="UP000308600">
    <property type="component" value="Unassembled WGS sequence"/>
</dbReference>
<sequence>MTSAEKTVDITVSYRGKSYPLSLLPDSTLHALQLQLEELTSVPPSLQKLLFRGKKATSDDPNEITILQVGLKNGVKVQMLGSTNAEVESLMNAEDAQRKKDRILRERALKPQVKLRSTGPSTSSSNITTFDDIPNLTSRFHQLVPLPHLPNPDSALDLLRKLSEDPAILHVMQKHEFSVGVLTELAPHEHPQLLGLNVNKGQQIKLRLRTNAYDGFRLYSEVRKVLCHELTHNVWGDHDENFKELNSKLNREVAEYERAQDVGAHRLGGDVGDVYEPYMPSAELEAQARAQARAQAQVLGSGGRAASTSGDSAEERRQRILDATMKRLPQAWLPLMAITYARSVFVRLMMLTNTPLASSWQVLTQAELSHIDFLEDTKKARCDVWSQYPQILRRVRGKGEDFHQIRILSWATTRDMHKENSVLLDDEDIERVLAYIKQSKALLFETKDQAPAGEVEGTVLWLQTLDRSWRARNDARSQNWKSLGDSWQKRERYCFYLRGRQREAAGQTLRMSAKTIKASNPSLKQGTLGFASKRTGSTNLIGKEKKPIRTLSTPVLRSKPASKEKQPASPKEEEEEKEIDEIELIESTEDEDSKTSVKKRESLDLGSRKEKHEGDVVKVQIRPRRIVSGPETSGSRVEAKPKQLEDDGVVRPELDFNDSKWKKQHSVAKEKMGGLKTIHGDNQTKVHEILRVFDLSYEYGPCIGMTRLERWERAAALGLNPPSEIREILQTKQGATQVDLAQDVFHDEV</sequence>
<organism evidence="1 2">
    <name type="scientific">Pluteus cervinus</name>
    <dbReference type="NCBI Taxonomy" id="181527"/>
    <lineage>
        <taxon>Eukaryota</taxon>
        <taxon>Fungi</taxon>
        <taxon>Dikarya</taxon>
        <taxon>Basidiomycota</taxon>
        <taxon>Agaricomycotina</taxon>
        <taxon>Agaricomycetes</taxon>
        <taxon>Agaricomycetidae</taxon>
        <taxon>Agaricales</taxon>
        <taxon>Pluteineae</taxon>
        <taxon>Pluteaceae</taxon>
        <taxon>Pluteus</taxon>
    </lineage>
</organism>
<evidence type="ECO:0000313" key="2">
    <source>
        <dbReference type="Proteomes" id="UP000308600"/>
    </source>
</evidence>
<reference evidence="1 2" key="1">
    <citation type="journal article" date="2019" name="Nat. Ecol. Evol.">
        <title>Megaphylogeny resolves global patterns of mushroom evolution.</title>
        <authorList>
            <person name="Varga T."/>
            <person name="Krizsan K."/>
            <person name="Foldi C."/>
            <person name="Dima B."/>
            <person name="Sanchez-Garcia M."/>
            <person name="Sanchez-Ramirez S."/>
            <person name="Szollosi G.J."/>
            <person name="Szarkandi J.G."/>
            <person name="Papp V."/>
            <person name="Albert L."/>
            <person name="Andreopoulos W."/>
            <person name="Angelini C."/>
            <person name="Antonin V."/>
            <person name="Barry K.W."/>
            <person name="Bougher N.L."/>
            <person name="Buchanan P."/>
            <person name="Buyck B."/>
            <person name="Bense V."/>
            <person name="Catcheside P."/>
            <person name="Chovatia M."/>
            <person name="Cooper J."/>
            <person name="Damon W."/>
            <person name="Desjardin D."/>
            <person name="Finy P."/>
            <person name="Geml J."/>
            <person name="Haridas S."/>
            <person name="Hughes K."/>
            <person name="Justo A."/>
            <person name="Karasinski D."/>
            <person name="Kautmanova I."/>
            <person name="Kiss B."/>
            <person name="Kocsube S."/>
            <person name="Kotiranta H."/>
            <person name="LaButti K.M."/>
            <person name="Lechner B.E."/>
            <person name="Liimatainen K."/>
            <person name="Lipzen A."/>
            <person name="Lukacs Z."/>
            <person name="Mihaltcheva S."/>
            <person name="Morgado L.N."/>
            <person name="Niskanen T."/>
            <person name="Noordeloos M.E."/>
            <person name="Ohm R.A."/>
            <person name="Ortiz-Santana B."/>
            <person name="Ovrebo C."/>
            <person name="Racz N."/>
            <person name="Riley R."/>
            <person name="Savchenko A."/>
            <person name="Shiryaev A."/>
            <person name="Soop K."/>
            <person name="Spirin V."/>
            <person name="Szebenyi C."/>
            <person name="Tomsovsky M."/>
            <person name="Tulloss R.E."/>
            <person name="Uehling J."/>
            <person name="Grigoriev I.V."/>
            <person name="Vagvolgyi C."/>
            <person name="Papp T."/>
            <person name="Martin F.M."/>
            <person name="Miettinen O."/>
            <person name="Hibbett D.S."/>
            <person name="Nagy L.G."/>
        </authorList>
    </citation>
    <scope>NUCLEOTIDE SEQUENCE [LARGE SCALE GENOMIC DNA]</scope>
    <source>
        <strain evidence="1 2">NL-1719</strain>
    </source>
</reference>
<keyword evidence="2" id="KW-1185">Reference proteome</keyword>
<name>A0ACD3B1E9_9AGAR</name>
<evidence type="ECO:0000313" key="1">
    <source>
        <dbReference type="EMBL" id="TFK71666.1"/>
    </source>
</evidence>
<proteinExistence type="predicted"/>